<dbReference type="Pfam" id="PF02937">
    <property type="entry name" value="COX6C"/>
    <property type="match status" value="1"/>
</dbReference>
<keyword evidence="2 7" id="KW-0812">Transmembrane</keyword>
<feature type="non-terminal residue" evidence="8">
    <location>
        <position position="1"/>
    </location>
</feature>
<dbReference type="Proteomes" id="UP000324832">
    <property type="component" value="Unassembled WGS sequence"/>
</dbReference>
<gene>
    <name evidence="8" type="ORF">LSINAPIS_LOCUS4028</name>
</gene>
<keyword evidence="9" id="KW-1185">Reference proteome</keyword>
<evidence type="ECO:0000256" key="2">
    <source>
        <dbReference type="ARBA" id="ARBA00022692"/>
    </source>
</evidence>
<keyword evidence="3" id="KW-0999">Mitochondrion inner membrane</keyword>
<keyword evidence="6 7" id="KW-0472">Membrane</keyword>
<evidence type="ECO:0000256" key="5">
    <source>
        <dbReference type="ARBA" id="ARBA00023128"/>
    </source>
</evidence>
<evidence type="ECO:0000256" key="1">
    <source>
        <dbReference type="ARBA" id="ARBA00004273"/>
    </source>
</evidence>
<dbReference type="GO" id="GO:0005743">
    <property type="term" value="C:mitochondrial inner membrane"/>
    <property type="evidence" value="ECO:0007669"/>
    <property type="project" value="UniProtKB-SubCell"/>
</dbReference>
<dbReference type="AlphaFoldDB" id="A0A5E4Q1K2"/>
<comment type="subcellular location">
    <subcellularLocation>
        <location evidence="1">Mitochondrion inner membrane</location>
    </subcellularLocation>
</comment>
<dbReference type="InterPro" id="IPR037169">
    <property type="entry name" value="Cytochrome_c_oxidase_VIc_sf"/>
</dbReference>
<keyword evidence="4 7" id="KW-1133">Transmembrane helix</keyword>
<evidence type="ECO:0000256" key="4">
    <source>
        <dbReference type="ARBA" id="ARBA00022989"/>
    </source>
</evidence>
<name>A0A5E4Q1K2_9NEOP</name>
<keyword evidence="5" id="KW-0496">Mitochondrion</keyword>
<dbReference type="EMBL" id="FZQP02001026">
    <property type="protein sequence ID" value="VVC91329.1"/>
    <property type="molecule type" value="Genomic_DNA"/>
</dbReference>
<feature type="transmembrane region" description="Helical" evidence="7">
    <location>
        <begin position="67"/>
        <end position="86"/>
    </location>
</feature>
<protein>
    <submittedName>
        <fullName evidence="8">Uncharacterized protein</fullName>
    </submittedName>
</protein>
<evidence type="ECO:0000256" key="6">
    <source>
        <dbReference type="ARBA" id="ARBA00023136"/>
    </source>
</evidence>
<evidence type="ECO:0000313" key="9">
    <source>
        <dbReference type="Proteomes" id="UP000324832"/>
    </source>
</evidence>
<dbReference type="Gene3D" id="4.10.93.10">
    <property type="entry name" value="Mitochondrial cytochrome c oxidase subunit VIc/VIIs"/>
    <property type="match status" value="1"/>
</dbReference>
<reference evidence="8 9" key="1">
    <citation type="submission" date="2017-07" db="EMBL/GenBank/DDBJ databases">
        <authorList>
            <person name="Talla V."/>
            <person name="Backstrom N."/>
        </authorList>
    </citation>
    <scope>NUCLEOTIDE SEQUENCE [LARGE SCALE GENOMIC DNA]</scope>
</reference>
<organism evidence="8 9">
    <name type="scientific">Leptidea sinapis</name>
    <dbReference type="NCBI Taxonomy" id="189913"/>
    <lineage>
        <taxon>Eukaryota</taxon>
        <taxon>Metazoa</taxon>
        <taxon>Ecdysozoa</taxon>
        <taxon>Arthropoda</taxon>
        <taxon>Hexapoda</taxon>
        <taxon>Insecta</taxon>
        <taxon>Pterygota</taxon>
        <taxon>Neoptera</taxon>
        <taxon>Endopterygota</taxon>
        <taxon>Lepidoptera</taxon>
        <taxon>Glossata</taxon>
        <taxon>Ditrysia</taxon>
        <taxon>Papilionoidea</taxon>
        <taxon>Pieridae</taxon>
        <taxon>Dismorphiinae</taxon>
        <taxon>Leptidea</taxon>
    </lineage>
</organism>
<accession>A0A5E4Q1K2</accession>
<evidence type="ECO:0000313" key="8">
    <source>
        <dbReference type="EMBL" id="VVC91329.1"/>
    </source>
</evidence>
<sequence length="122" mass="13863">HDKEKQDLTNLRLQWKILIQFTLGTMSKCPPPPPDPCAQACAPAPPPPPCLVKPIMRGLHWSQTERVIYTALGLSCCAGALVYFFLGRVRRAKYKEYYARGEFEEWADEMARKGLFQSVPKP</sequence>
<dbReference type="InterPro" id="IPR034884">
    <property type="entry name" value="Cytochrome_c_oxidase_VIc/VIIs"/>
</dbReference>
<dbReference type="SUPFAM" id="SSF81415">
    <property type="entry name" value="Mitochondrial cytochrome c oxidase subunit VIc"/>
    <property type="match status" value="1"/>
</dbReference>
<evidence type="ECO:0000256" key="3">
    <source>
        <dbReference type="ARBA" id="ARBA00022792"/>
    </source>
</evidence>
<proteinExistence type="predicted"/>
<evidence type="ECO:0000256" key="7">
    <source>
        <dbReference type="SAM" id="Phobius"/>
    </source>
</evidence>